<dbReference type="InterPro" id="IPR023476">
    <property type="entry name" value="Pep_tRNA_hydro_II_dom_sf"/>
</dbReference>
<evidence type="ECO:0008006" key="2">
    <source>
        <dbReference type="Google" id="ProtNLM"/>
    </source>
</evidence>
<dbReference type="AlphaFoldDB" id="A0A212JR18"/>
<dbReference type="SUPFAM" id="SSF102462">
    <property type="entry name" value="Peptidyl-tRNA hydrolase II"/>
    <property type="match status" value="1"/>
</dbReference>
<gene>
    <name evidence="1" type="ORF">KL86APRO_11501</name>
</gene>
<organism evidence="1">
    <name type="scientific">uncultured Alphaproteobacteria bacterium</name>
    <dbReference type="NCBI Taxonomy" id="91750"/>
    <lineage>
        <taxon>Bacteria</taxon>
        <taxon>Pseudomonadati</taxon>
        <taxon>Pseudomonadota</taxon>
        <taxon>Alphaproteobacteria</taxon>
        <taxon>environmental samples</taxon>
    </lineage>
</organism>
<dbReference type="InterPro" id="IPR018988">
    <property type="entry name" value="DUF2000"/>
</dbReference>
<dbReference type="Pfam" id="PF09391">
    <property type="entry name" value="DUF2000"/>
    <property type="match status" value="1"/>
</dbReference>
<dbReference type="Gene3D" id="3.40.1490.10">
    <property type="entry name" value="Bit1"/>
    <property type="match status" value="1"/>
</dbReference>
<evidence type="ECO:0000313" key="1">
    <source>
        <dbReference type="EMBL" id="SBW01870.1"/>
    </source>
</evidence>
<dbReference type="EMBL" id="FLUO01000001">
    <property type="protein sequence ID" value="SBW01870.1"/>
    <property type="molecule type" value="Genomic_DNA"/>
</dbReference>
<protein>
    <recommendedName>
        <fullName evidence="2">DUF2000 family protein</fullName>
    </recommendedName>
</protein>
<accession>A0A212JR18</accession>
<name>A0A212JR18_9PROT</name>
<reference evidence="1" key="1">
    <citation type="submission" date="2016-04" db="EMBL/GenBank/DDBJ databases">
        <authorList>
            <person name="Evans L.H."/>
            <person name="Alamgir A."/>
            <person name="Owens N."/>
            <person name="Weber N.D."/>
            <person name="Virtaneva K."/>
            <person name="Barbian K."/>
            <person name="Babar A."/>
            <person name="Rosenke K."/>
        </authorList>
    </citation>
    <scope>NUCLEOTIDE SEQUENCE</scope>
    <source>
        <strain evidence="1">86</strain>
    </source>
</reference>
<sequence>MFETKIAIVVRDDLAVWRKLNVAAFLMSGIVGAAPEIVGEPYVDKAGNRFAALCVQPVVVLAADAETIGRIHRRALERGVRAAAYTEEMFATGHDAANRAVFAGYGPEDARIVGVAVREDRKLVDKITKGARMHP</sequence>
<proteinExistence type="predicted"/>